<comment type="caution">
    <text evidence="2">The sequence shown here is derived from an EMBL/GenBank/DDBJ whole genome shotgun (WGS) entry which is preliminary data.</text>
</comment>
<sequence length="249" mass="27464">MRQRTRLAILECDTPLPETGKQYGGYGGVFKALLNAGAKAEGFAGVDEILDISMHQIEANPDDYPEVNSVDALLLTGSKHDSFADTPWINKLVDYVAHALDQKRIRIIGVCFGHQIVARALGVKVGRNADGWEAAVNGVDLTPKGKELFRLDKLRIHQMHRDIAFHCPEGFEPLGSSPVCSVQGTYSPGHVITIQGHPEFTSNIMKEIVETRHATGIFNDEAYKEHVKKIELPHDGVIVASAFIRFLLE</sequence>
<dbReference type="InterPro" id="IPR017926">
    <property type="entry name" value="GATASE"/>
</dbReference>
<dbReference type="CDD" id="cd01741">
    <property type="entry name" value="GATase1_1"/>
    <property type="match status" value="1"/>
</dbReference>
<dbReference type="PANTHER" id="PTHR42695:SF5">
    <property type="entry name" value="GLUTAMINE AMIDOTRANSFERASE YLR126C-RELATED"/>
    <property type="match status" value="1"/>
</dbReference>
<dbReference type="PROSITE" id="PS51273">
    <property type="entry name" value="GATASE_TYPE_1"/>
    <property type="match status" value="1"/>
</dbReference>
<dbReference type="InterPro" id="IPR029062">
    <property type="entry name" value="Class_I_gatase-like"/>
</dbReference>
<dbReference type="Gene3D" id="3.40.50.880">
    <property type="match status" value="1"/>
</dbReference>
<name>A0ABR0K6R1_9EURO</name>
<proteinExistence type="predicted"/>
<gene>
    <name evidence="2" type="ORF">LTR24_006252</name>
</gene>
<organism evidence="2 3">
    <name type="scientific">Lithohypha guttulata</name>
    <dbReference type="NCBI Taxonomy" id="1690604"/>
    <lineage>
        <taxon>Eukaryota</taxon>
        <taxon>Fungi</taxon>
        <taxon>Dikarya</taxon>
        <taxon>Ascomycota</taxon>
        <taxon>Pezizomycotina</taxon>
        <taxon>Eurotiomycetes</taxon>
        <taxon>Chaetothyriomycetidae</taxon>
        <taxon>Chaetothyriales</taxon>
        <taxon>Trichomeriaceae</taxon>
        <taxon>Lithohypha</taxon>
    </lineage>
</organism>
<keyword evidence="3" id="KW-1185">Reference proteome</keyword>
<feature type="domain" description="Glutamine amidotransferase" evidence="1">
    <location>
        <begin position="69"/>
        <end position="205"/>
    </location>
</feature>
<dbReference type="PANTHER" id="PTHR42695">
    <property type="entry name" value="GLUTAMINE AMIDOTRANSFERASE YLR126C-RELATED"/>
    <property type="match status" value="1"/>
</dbReference>
<evidence type="ECO:0000313" key="3">
    <source>
        <dbReference type="Proteomes" id="UP001345013"/>
    </source>
</evidence>
<protein>
    <recommendedName>
        <fullName evidence="1">Glutamine amidotransferase domain-containing protein</fullName>
    </recommendedName>
</protein>
<dbReference type="EMBL" id="JAVRRG010000078">
    <property type="protein sequence ID" value="KAK5089436.1"/>
    <property type="molecule type" value="Genomic_DNA"/>
</dbReference>
<dbReference type="Pfam" id="PF00117">
    <property type="entry name" value="GATase"/>
    <property type="match status" value="1"/>
</dbReference>
<dbReference type="Proteomes" id="UP001345013">
    <property type="component" value="Unassembled WGS sequence"/>
</dbReference>
<evidence type="ECO:0000259" key="1">
    <source>
        <dbReference type="Pfam" id="PF00117"/>
    </source>
</evidence>
<reference evidence="2 3" key="1">
    <citation type="submission" date="2023-08" db="EMBL/GenBank/DDBJ databases">
        <title>Black Yeasts Isolated from many extreme environments.</title>
        <authorList>
            <person name="Coleine C."/>
            <person name="Stajich J.E."/>
            <person name="Selbmann L."/>
        </authorList>
    </citation>
    <scope>NUCLEOTIDE SEQUENCE [LARGE SCALE GENOMIC DNA]</scope>
    <source>
        <strain evidence="2 3">CCFEE 5885</strain>
    </source>
</reference>
<dbReference type="SUPFAM" id="SSF52317">
    <property type="entry name" value="Class I glutamine amidotransferase-like"/>
    <property type="match status" value="1"/>
</dbReference>
<dbReference type="InterPro" id="IPR044992">
    <property type="entry name" value="ChyE-like"/>
</dbReference>
<evidence type="ECO:0000313" key="2">
    <source>
        <dbReference type="EMBL" id="KAK5089436.1"/>
    </source>
</evidence>
<accession>A0ABR0K6R1</accession>